<dbReference type="PROSITE" id="PS50164">
    <property type="entry name" value="GIY_YIG"/>
    <property type="match status" value="1"/>
</dbReference>
<dbReference type="CDD" id="cd10439">
    <property type="entry name" value="GIY-YIG_COG3410"/>
    <property type="match status" value="1"/>
</dbReference>
<dbReference type="Gene3D" id="2.10.109.10">
    <property type="entry name" value="Umud Fragment, subunit A"/>
    <property type="match status" value="1"/>
</dbReference>
<dbReference type="InterPro" id="IPR039418">
    <property type="entry name" value="LexA-like"/>
</dbReference>
<evidence type="ECO:0000313" key="3">
    <source>
        <dbReference type="Proteomes" id="UP001501207"/>
    </source>
</evidence>
<dbReference type="InterPro" id="IPR036286">
    <property type="entry name" value="LexA/Signal_pep-like_sf"/>
</dbReference>
<feature type="domain" description="GIY-YIG" evidence="1">
    <location>
        <begin position="30"/>
        <end position="104"/>
    </location>
</feature>
<evidence type="ECO:0000313" key="2">
    <source>
        <dbReference type="EMBL" id="GAA4317228.1"/>
    </source>
</evidence>
<sequence length="726" mass="82941">MSEPELEIKEIAFNKAIFLQLETLSQARNFWPIVYILNDGTLREAYVGETTDLLARMATHLSNGEKSRLTEAHFITSNRFNKSATLDIESNLIKYIAADGKFRLLNCNVGLSNHNYYQKQWYWELFKDIWSRLRGLGIARHSIKDIDNSALFKYSPYKSLTKDQKRGIILILQMLLNPYKRNIVLEGGAGTGKTVLALFLFKLLHTPLEEFNFATFGEYEEKILDLTRAVKGKYPDPQMALVVPMTSFRATLTRVFKNVKGLKPSMVVGPSDIAKKHFDIIIVDEAHRLRWRKSLTNYLSFDTASRQLGFDKHRHTELDWVLKQSDKTVLFYDKEQSIKPADVPAEQFTSLKARSDTIVTPLVSQLRVKGGNDYVSFVHRLLHTQLPKEYGRFYSKRYILRLCNSIEELIQHVKQHDDESSLSRMIAGFSWPWRSKTNPMQADIEIEGKWLKWNVTNSDWINSANAVNEVGCIHTTQGYDLNFAGIILGKEISYNEKTNEIVILKQHYYDSNGKKGVEDDAELKEYIIHIYKTLLLRAIEGCYVYVVDDKLRAYFEKHLPYIEPQPNEASDPADTIADKSILRIPLYNLQAAAGAFSNEQQVDNVDTVPLPSKYKSTEGLFACAVVGESMNKVIPNGSICLFRRDDGGSRNGKIVLVELTDMQDPDSGSYYTVKEYHSTKNTTPEGWQHATITLKPLTHAEGYKVIKLTGNEAKNLRVIGLFEQVL</sequence>
<dbReference type="Pfam" id="PF00717">
    <property type="entry name" value="Peptidase_S24"/>
    <property type="match status" value="1"/>
</dbReference>
<gene>
    <name evidence="2" type="ORF">GCM10023143_29150</name>
</gene>
<dbReference type="InterPro" id="IPR027417">
    <property type="entry name" value="P-loop_NTPase"/>
</dbReference>
<evidence type="ECO:0000259" key="1">
    <source>
        <dbReference type="PROSITE" id="PS50164"/>
    </source>
</evidence>
<dbReference type="Proteomes" id="UP001501207">
    <property type="component" value="Unassembled WGS sequence"/>
</dbReference>
<reference evidence="3" key="1">
    <citation type="journal article" date="2019" name="Int. J. Syst. Evol. Microbiol.">
        <title>The Global Catalogue of Microorganisms (GCM) 10K type strain sequencing project: providing services to taxonomists for standard genome sequencing and annotation.</title>
        <authorList>
            <consortium name="The Broad Institute Genomics Platform"/>
            <consortium name="The Broad Institute Genome Sequencing Center for Infectious Disease"/>
            <person name="Wu L."/>
            <person name="Ma J."/>
        </authorList>
    </citation>
    <scope>NUCLEOTIDE SEQUENCE [LARGE SCALE GENOMIC DNA]</scope>
    <source>
        <strain evidence="3">JCM 17664</strain>
    </source>
</reference>
<dbReference type="CDD" id="cd06529">
    <property type="entry name" value="S24_LexA-like"/>
    <property type="match status" value="1"/>
</dbReference>
<name>A0ABP8G4X7_9BACT</name>
<dbReference type="SUPFAM" id="SSF52540">
    <property type="entry name" value="P-loop containing nucleoside triphosphate hydrolases"/>
    <property type="match status" value="1"/>
</dbReference>
<dbReference type="Gene3D" id="3.40.50.300">
    <property type="entry name" value="P-loop containing nucleotide triphosphate hydrolases"/>
    <property type="match status" value="1"/>
</dbReference>
<dbReference type="SUPFAM" id="SSF51306">
    <property type="entry name" value="LexA/Signal peptidase"/>
    <property type="match status" value="1"/>
</dbReference>
<dbReference type="EMBL" id="BAABFN010000020">
    <property type="protein sequence ID" value="GAA4317228.1"/>
    <property type="molecule type" value="Genomic_DNA"/>
</dbReference>
<dbReference type="InterPro" id="IPR000305">
    <property type="entry name" value="GIY-YIG_endonuc"/>
</dbReference>
<dbReference type="InterPro" id="IPR018647">
    <property type="entry name" value="SLFN_3-like_DNA/RNA_helicase"/>
</dbReference>
<dbReference type="InterPro" id="IPR015927">
    <property type="entry name" value="Peptidase_S24_S26A/B/C"/>
</dbReference>
<organism evidence="2 3">
    <name type="scientific">Compostibacter hankyongensis</name>
    <dbReference type="NCBI Taxonomy" id="1007089"/>
    <lineage>
        <taxon>Bacteria</taxon>
        <taxon>Pseudomonadati</taxon>
        <taxon>Bacteroidota</taxon>
        <taxon>Chitinophagia</taxon>
        <taxon>Chitinophagales</taxon>
        <taxon>Chitinophagaceae</taxon>
        <taxon>Compostibacter</taxon>
    </lineage>
</organism>
<dbReference type="RefSeq" id="WP_344980634.1">
    <property type="nucleotide sequence ID" value="NZ_BAABFN010000020.1"/>
</dbReference>
<proteinExistence type="predicted"/>
<dbReference type="Pfam" id="PF09848">
    <property type="entry name" value="SLFN-g3_helicase"/>
    <property type="match status" value="1"/>
</dbReference>
<protein>
    <recommendedName>
        <fullName evidence="1">GIY-YIG domain-containing protein</fullName>
    </recommendedName>
</protein>
<accession>A0ABP8G4X7</accession>
<comment type="caution">
    <text evidence="2">The sequence shown here is derived from an EMBL/GenBank/DDBJ whole genome shotgun (WGS) entry which is preliminary data.</text>
</comment>
<keyword evidence="3" id="KW-1185">Reference proteome</keyword>